<accession>J0XCI8</accession>
<feature type="compositionally biased region" description="Low complexity" evidence="1">
    <location>
        <begin position="18"/>
        <end position="32"/>
    </location>
</feature>
<evidence type="ECO:0000313" key="2">
    <source>
        <dbReference type="EMBL" id="EJF46411.1"/>
    </source>
</evidence>
<sequence>MDASSGVVGPPAGGSGPSGFDSSGFDGAIARV</sequence>
<dbReference type="Proteomes" id="UP000004578">
    <property type="component" value="Unassembled WGS sequence"/>
</dbReference>
<evidence type="ECO:0000256" key="1">
    <source>
        <dbReference type="SAM" id="MobiDB-lite"/>
    </source>
</evidence>
<feature type="region of interest" description="Disordered" evidence="1">
    <location>
        <begin position="1"/>
        <end position="32"/>
    </location>
</feature>
<organism evidence="2 3">
    <name type="scientific">Schaalia georgiae F0490</name>
    <dbReference type="NCBI Taxonomy" id="1125717"/>
    <lineage>
        <taxon>Bacteria</taxon>
        <taxon>Bacillati</taxon>
        <taxon>Actinomycetota</taxon>
        <taxon>Actinomycetes</taxon>
        <taxon>Actinomycetales</taxon>
        <taxon>Actinomycetaceae</taxon>
        <taxon>Schaalia</taxon>
    </lineage>
</organism>
<name>J0XCI8_9ACTO</name>
<evidence type="ECO:0000313" key="3">
    <source>
        <dbReference type="Proteomes" id="UP000004578"/>
    </source>
</evidence>
<keyword evidence="3" id="KW-1185">Reference proteome</keyword>
<feature type="non-terminal residue" evidence="2">
    <location>
        <position position="32"/>
    </location>
</feature>
<protein>
    <submittedName>
        <fullName evidence="2">Uncharacterized protein</fullName>
    </submittedName>
</protein>
<gene>
    <name evidence="2" type="ORF">HMPREF1317_1874</name>
</gene>
<comment type="caution">
    <text evidence="2">The sequence shown here is derived from an EMBL/GenBank/DDBJ whole genome shotgun (WGS) entry which is preliminary data.</text>
</comment>
<feature type="compositionally biased region" description="Low complexity" evidence="1">
    <location>
        <begin position="1"/>
        <end position="10"/>
    </location>
</feature>
<dbReference type="EMBL" id="AKFS01000136">
    <property type="protein sequence ID" value="EJF46411.1"/>
    <property type="molecule type" value="Genomic_DNA"/>
</dbReference>
<reference evidence="2 3" key="1">
    <citation type="submission" date="2012-05" db="EMBL/GenBank/DDBJ databases">
        <authorList>
            <person name="Harkins D.M."/>
            <person name="Madupu R."/>
            <person name="Durkin A.S."/>
            <person name="Torralba M."/>
            <person name="Methe B."/>
            <person name="Sutton G.G."/>
            <person name="Nelson K.E."/>
        </authorList>
    </citation>
    <scope>NUCLEOTIDE SEQUENCE [LARGE SCALE GENOMIC DNA]</scope>
    <source>
        <strain evidence="2 3">F0490</strain>
    </source>
</reference>
<dbReference type="AlphaFoldDB" id="J0XCI8"/>
<proteinExistence type="predicted"/>